<evidence type="ECO:0000313" key="3">
    <source>
        <dbReference type="Proteomes" id="UP000494216"/>
    </source>
</evidence>
<organism evidence="2 3">
    <name type="scientific">Candidatus Methylobacter favarea</name>
    <dbReference type="NCBI Taxonomy" id="2707345"/>
    <lineage>
        <taxon>Bacteria</taxon>
        <taxon>Pseudomonadati</taxon>
        <taxon>Pseudomonadota</taxon>
        <taxon>Gammaproteobacteria</taxon>
        <taxon>Methylococcales</taxon>
        <taxon>Methylococcaceae</taxon>
        <taxon>Methylobacter</taxon>
    </lineage>
</organism>
<feature type="region of interest" description="Disordered" evidence="1">
    <location>
        <begin position="36"/>
        <end position="61"/>
    </location>
</feature>
<dbReference type="Proteomes" id="UP000494216">
    <property type="component" value="Unassembled WGS sequence"/>
</dbReference>
<accession>A0A8S0WM79</accession>
<sequence length="61" mass="6530">MAEAVAAGNTVRAVALQYKVSQAFVCQMRALRRGTGAVQGKPFGGYRRSRLEPYEPPSGSS</sequence>
<protein>
    <submittedName>
        <fullName evidence="2">Transposase</fullName>
    </submittedName>
</protein>
<dbReference type="EMBL" id="CADCXN010000013">
    <property type="protein sequence ID" value="CAA9889560.1"/>
    <property type="molecule type" value="Genomic_DNA"/>
</dbReference>
<gene>
    <name evidence="2" type="ORF">METHB2_110059</name>
</gene>
<name>A0A8S0WM79_9GAMM</name>
<reference evidence="2 3" key="1">
    <citation type="submission" date="2020-02" db="EMBL/GenBank/DDBJ databases">
        <authorList>
            <person name="Hogendoorn C."/>
        </authorList>
    </citation>
    <scope>NUCLEOTIDE SEQUENCE [LARGE SCALE GENOMIC DNA]</scope>
    <source>
        <strain evidence="2">METHB21</strain>
    </source>
</reference>
<keyword evidence="3" id="KW-1185">Reference proteome</keyword>
<evidence type="ECO:0000256" key="1">
    <source>
        <dbReference type="SAM" id="MobiDB-lite"/>
    </source>
</evidence>
<proteinExistence type="predicted"/>
<dbReference type="AlphaFoldDB" id="A0A8S0WM79"/>
<comment type="caution">
    <text evidence="2">The sequence shown here is derived from an EMBL/GenBank/DDBJ whole genome shotgun (WGS) entry which is preliminary data.</text>
</comment>
<evidence type="ECO:0000313" key="2">
    <source>
        <dbReference type="EMBL" id="CAA9889560.1"/>
    </source>
</evidence>